<keyword evidence="4" id="KW-1185">Reference proteome</keyword>
<dbReference type="PANTHER" id="PTHR47197:SF3">
    <property type="entry name" value="DIHYDRO-HEME D1 DEHYDROGENASE"/>
    <property type="match status" value="1"/>
</dbReference>
<evidence type="ECO:0000256" key="1">
    <source>
        <dbReference type="SAM" id="MobiDB-lite"/>
    </source>
</evidence>
<evidence type="ECO:0000256" key="2">
    <source>
        <dbReference type="SAM" id="SignalP"/>
    </source>
</evidence>
<dbReference type="EMBL" id="OCNK01000003">
    <property type="protein sequence ID" value="SOE01203.1"/>
    <property type="molecule type" value="Genomic_DNA"/>
</dbReference>
<dbReference type="SUPFAM" id="SSF50974">
    <property type="entry name" value="Nitrous oxide reductase, N-terminal domain"/>
    <property type="match status" value="1"/>
</dbReference>
<dbReference type="Gene3D" id="2.130.10.10">
    <property type="entry name" value="YVTN repeat-like/Quinoprotein amine dehydrogenase"/>
    <property type="match status" value="2"/>
</dbReference>
<dbReference type="InterPro" id="IPR011045">
    <property type="entry name" value="N2O_reductase_N"/>
</dbReference>
<dbReference type="InterPro" id="IPR015943">
    <property type="entry name" value="WD40/YVTN_repeat-like_dom_sf"/>
</dbReference>
<feature type="compositionally biased region" description="Basic and acidic residues" evidence="1">
    <location>
        <begin position="189"/>
        <end position="198"/>
    </location>
</feature>
<protein>
    <recommendedName>
        <fullName evidence="5">Serine/threonine protein kinase</fullName>
    </recommendedName>
</protein>
<feature type="region of interest" description="Disordered" evidence="1">
    <location>
        <begin position="175"/>
        <end position="198"/>
    </location>
</feature>
<feature type="chain" id="PRO_5038926851" description="Serine/threonine protein kinase" evidence="2">
    <location>
        <begin position="29"/>
        <end position="434"/>
    </location>
</feature>
<name>A0A286H0A1_9ACTN</name>
<evidence type="ECO:0000313" key="4">
    <source>
        <dbReference type="Proteomes" id="UP000219482"/>
    </source>
</evidence>
<keyword evidence="2" id="KW-0732">Signal</keyword>
<accession>A0A286H0A1</accession>
<evidence type="ECO:0008006" key="5">
    <source>
        <dbReference type="Google" id="ProtNLM"/>
    </source>
</evidence>
<dbReference type="InterPro" id="IPR051200">
    <property type="entry name" value="Host-pathogen_enzymatic-act"/>
</dbReference>
<gene>
    <name evidence="3" type="ORF">SAMN06272739_3025</name>
</gene>
<evidence type="ECO:0000313" key="3">
    <source>
        <dbReference type="EMBL" id="SOE01203.1"/>
    </source>
</evidence>
<sequence>MRRIAVLAPAIALAAALTTGALTTQAAAQGGGGGGGGSSRAVMFVGNNWDGTATVVDARTHAPIRTIDTIPDRRQRMAEILSRPDKLAFYLAIQVAIGEGHAQYTDDMFTTHDGRLLAVSRPSFADVVGIDLASGRIVWRFAMEGYRSDHMGVSPDGERLLVSDSTANKVHELDIRTGAKTGEFPSGDSPHENNYTRDGERVFHASIGRVYTPTDRPVLRQAYDTLKGERYFQIVRTDGLTVESRWDMGQELAEAGYPGMASAVRPMALAPDERFVYLQVSFFHGWIEFDTQAADLDGATGYDGEPSVGAVTRVVDLPRRTTEPRERYVLDSAHHGMAMNPAGTTLCAAGTMDGYAAIIDRETEEHRLVEVGEKPYWSTNGVYGDECWVSVSGTDQVVVIDYDTAETITTIDVGDHPQRVREGVVARDVLRAWR</sequence>
<dbReference type="PANTHER" id="PTHR47197">
    <property type="entry name" value="PROTEIN NIRF"/>
    <property type="match status" value="1"/>
</dbReference>
<dbReference type="AlphaFoldDB" id="A0A286H0A1"/>
<proteinExistence type="predicted"/>
<reference evidence="4" key="1">
    <citation type="submission" date="2017-09" db="EMBL/GenBank/DDBJ databases">
        <authorList>
            <person name="Varghese N."/>
            <person name="Submissions S."/>
        </authorList>
    </citation>
    <scope>NUCLEOTIDE SEQUENCE [LARGE SCALE GENOMIC DNA]</scope>
    <source>
        <strain evidence="4">DSM 44270</strain>
    </source>
</reference>
<feature type="signal peptide" evidence="2">
    <location>
        <begin position="1"/>
        <end position="28"/>
    </location>
</feature>
<dbReference type="OrthoDB" id="62864at2"/>
<dbReference type="Proteomes" id="UP000219482">
    <property type="component" value="Unassembled WGS sequence"/>
</dbReference>
<dbReference type="RefSeq" id="WP_097184681.1">
    <property type="nucleotide sequence ID" value="NZ_OCNK01000003.1"/>
</dbReference>
<organism evidence="3 4">
    <name type="scientific">Blastococcus haudaquaticus</name>
    <dbReference type="NCBI Taxonomy" id="1938745"/>
    <lineage>
        <taxon>Bacteria</taxon>
        <taxon>Bacillati</taxon>
        <taxon>Actinomycetota</taxon>
        <taxon>Actinomycetes</taxon>
        <taxon>Geodermatophilales</taxon>
        <taxon>Geodermatophilaceae</taxon>
        <taxon>Blastococcus</taxon>
    </lineage>
</organism>